<sequence length="201" mass="24292">MITIEATHNTRLSAEIFPWILLIAFGIEQILSLLKKKWRILAVLALTGLYVYSLFYLVVSTFVINDKKQLDNFDWYMEPIVKKVLPIQQNFDQVILPFYQNTPYIYFLFYGKYDPQLAQETLSYYPLDDEGFRYAQRLGNINFADHLDWLENETRYQHILYVIDQQDVPDFIRTDQRYQIIDTINNRWSEKTFWLIEFQEK</sequence>
<dbReference type="AlphaFoldDB" id="A0A644XSU7"/>
<comment type="caution">
    <text evidence="2">The sequence shown here is derived from an EMBL/GenBank/DDBJ whole genome shotgun (WGS) entry which is preliminary data.</text>
</comment>
<keyword evidence="1" id="KW-0472">Membrane</keyword>
<proteinExistence type="predicted"/>
<feature type="transmembrane region" description="Helical" evidence="1">
    <location>
        <begin position="16"/>
        <end position="34"/>
    </location>
</feature>
<evidence type="ECO:0000313" key="2">
    <source>
        <dbReference type="EMBL" id="MPM19302.1"/>
    </source>
</evidence>
<protein>
    <submittedName>
        <fullName evidence="2">Uncharacterized protein</fullName>
    </submittedName>
</protein>
<name>A0A644XSU7_9ZZZZ</name>
<gene>
    <name evidence="2" type="ORF">SDC9_65725</name>
</gene>
<accession>A0A644XSU7</accession>
<feature type="transmembrane region" description="Helical" evidence="1">
    <location>
        <begin position="41"/>
        <end position="64"/>
    </location>
</feature>
<organism evidence="2">
    <name type="scientific">bioreactor metagenome</name>
    <dbReference type="NCBI Taxonomy" id="1076179"/>
    <lineage>
        <taxon>unclassified sequences</taxon>
        <taxon>metagenomes</taxon>
        <taxon>ecological metagenomes</taxon>
    </lineage>
</organism>
<dbReference type="EMBL" id="VSSQ01003150">
    <property type="protein sequence ID" value="MPM19302.1"/>
    <property type="molecule type" value="Genomic_DNA"/>
</dbReference>
<reference evidence="2" key="1">
    <citation type="submission" date="2019-08" db="EMBL/GenBank/DDBJ databases">
        <authorList>
            <person name="Kucharzyk K."/>
            <person name="Murdoch R.W."/>
            <person name="Higgins S."/>
            <person name="Loffler F."/>
        </authorList>
    </citation>
    <scope>NUCLEOTIDE SEQUENCE</scope>
</reference>
<keyword evidence="1" id="KW-0812">Transmembrane</keyword>
<keyword evidence="1" id="KW-1133">Transmembrane helix</keyword>
<evidence type="ECO:0000256" key="1">
    <source>
        <dbReference type="SAM" id="Phobius"/>
    </source>
</evidence>